<gene>
    <name evidence="1" type="ORF">NM688_g5733</name>
</gene>
<evidence type="ECO:0000313" key="1">
    <source>
        <dbReference type="EMBL" id="KAJ3544524.1"/>
    </source>
</evidence>
<sequence>MAEIEGLARDHWPKELLGIFSKEPQNPPRTIPHGLEGIAEQTFVEERQNMPTDKNKRFGLFEANQTGQQEIPVKMYGFIKMHNLARWGTWKGAPATAARAMLRLEIEAKGCWDAFTPQLLLLQNIRKHVSEVLGGEDDFERGDTVHFQHIIFRKAAPGDKSVPDQIKRGEDPTGKLKRLAGVWKLNPRPDLFKLDDNDERVPTTAVSFNENDFVEVIARPEIYYKNSFGHGPCRIRIVLALDSVTRLFTHFHTLNLRLAATELGEPVEDRDHDKINDSDNYNLIAFYQQQIMTYVTLIDSFYRLAGKSCREFRSSTFALELIGHLRCLCADGHWNDIENQAAWVALCQISFQYFLCNTDATYADNMIRLQSELAIAADLASRVLQREAVKLVASRSNCIRRATTMSVRPSPGTNNKAKDRQAMCQNMVDQELTKRKQEAHSWEDLVDPHPYPTLPVSSNSSRRLDRHQYHRTRTRMAHLTMLAVFMSGVVDAGCLTDAFHNISRHRPSALQLSDNEDSMDIETRRRLEEWRRFDDDDRPIFSPSGPEEHDRKLIDDLRNHTYPVAAAS</sequence>
<protein>
    <submittedName>
        <fullName evidence="1">Uncharacterized protein</fullName>
    </submittedName>
</protein>
<dbReference type="EMBL" id="JANHOG010001087">
    <property type="protein sequence ID" value="KAJ3544524.1"/>
    <property type="molecule type" value="Genomic_DNA"/>
</dbReference>
<dbReference type="Proteomes" id="UP001148662">
    <property type="component" value="Unassembled WGS sequence"/>
</dbReference>
<comment type="caution">
    <text evidence="1">The sequence shown here is derived from an EMBL/GenBank/DDBJ whole genome shotgun (WGS) entry which is preliminary data.</text>
</comment>
<organism evidence="1 2">
    <name type="scientific">Phlebia brevispora</name>
    <dbReference type="NCBI Taxonomy" id="194682"/>
    <lineage>
        <taxon>Eukaryota</taxon>
        <taxon>Fungi</taxon>
        <taxon>Dikarya</taxon>
        <taxon>Basidiomycota</taxon>
        <taxon>Agaricomycotina</taxon>
        <taxon>Agaricomycetes</taxon>
        <taxon>Polyporales</taxon>
        <taxon>Meruliaceae</taxon>
        <taxon>Phlebia</taxon>
    </lineage>
</organism>
<proteinExistence type="predicted"/>
<accession>A0ACC1SQR9</accession>
<name>A0ACC1SQR9_9APHY</name>
<reference evidence="1" key="1">
    <citation type="submission" date="2022-07" db="EMBL/GenBank/DDBJ databases">
        <title>Genome Sequence of Phlebia brevispora.</title>
        <authorList>
            <person name="Buettner E."/>
        </authorList>
    </citation>
    <scope>NUCLEOTIDE SEQUENCE</scope>
    <source>
        <strain evidence="1">MPL23</strain>
    </source>
</reference>
<evidence type="ECO:0000313" key="2">
    <source>
        <dbReference type="Proteomes" id="UP001148662"/>
    </source>
</evidence>
<keyword evidence="2" id="KW-1185">Reference proteome</keyword>